<evidence type="ECO:0000313" key="1">
    <source>
        <dbReference type="EMBL" id="GBP58084.1"/>
    </source>
</evidence>
<name>A0A4C1X6V3_EUMVA</name>
<reference evidence="1 2" key="1">
    <citation type="journal article" date="2019" name="Commun. Biol.">
        <title>The bagworm genome reveals a unique fibroin gene that provides high tensile strength.</title>
        <authorList>
            <person name="Kono N."/>
            <person name="Nakamura H."/>
            <person name="Ohtoshi R."/>
            <person name="Tomita M."/>
            <person name="Numata K."/>
            <person name="Arakawa K."/>
        </authorList>
    </citation>
    <scope>NUCLEOTIDE SEQUENCE [LARGE SCALE GENOMIC DNA]</scope>
</reference>
<comment type="caution">
    <text evidence="1">The sequence shown here is derived from an EMBL/GenBank/DDBJ whole genome shotgun (WGS) entry which is preliminary data.</text>
</comment>
<dbReference type="AlphaFoldDB" id="A0A4C1X6V3"/>
<protein>
    <submittedName>
        <fullName evidence="1">Uncharacterized protein</fullName>
    </submittedName>
</protein>
<dbReference type="Proteomes" id="UP000299102">
    <property type="component" value="Unassembled WGS sequence"/>
</dbReference>
<dbReference type="EMBL" id="BGZK01000727">
    <property type="protein sequence ID" value="GBP58084.1"/>
    <property type="molecule type" value="Genomic_DNA"/>
</dbReference>
<evidence type="ECO:0000313" key="2">
    <source>
        <dbReference type="Proteomes" id="UP000299102"/>
    </source>
</evidence>
<organism evidence="1 2">
    <name type="scientific">Eumeta variegata</name>
    <name type="common">Bagworm moth</name>
    <name type="synonym">Eumeta japonica</name>
    <dbReference type="NCBI Taxonomy" id="151549"/>
    <lineage>
        <taxon>Eukaryota</taxon>
        <taxon>Metazoa</taxon>
        <taxon>Ecdysozoa</taxon>
        <taxon>Arthropoda</taxon>
        <taxon>Hexapoda</taxon>
        <taxon>Insecta</taxon>
        <taxon>Pterygota</taxon>
        <taxon>Neoptera</taxon>
        <taxon>Endopterygota</taxon>
        <taxon>Lepidoptera</taxon>
        <taxon>Glossata</taxon>
        <taxon>Ditrysia</taxon>
        <taxon>Tineoidea</taxon>
        <taxon>Psychidae</taxon>
        <taxon>Oiketicinae</taxon>
        <taxon>Eumeta</taxon>
    </lineage>
</organism>
<keyword evidence="2" id="KW-1185">Reference proteome</keyword>
<gene>
    <name evidence="1" type="ORF">EVAR_40626_1</name>
</gene>
<sequence>MTGARAAPAAVCTAAVAFRAVWENQRKVRAYVSRPIRHVSILEMIMLPPAGRSGAPRRPRAAKLKQYHTHNYNFLTTIRQRLDEQRRPRTPATPGESLVRCRPFKKEYVLFLKTPLSSSIGNIVDSRSFQAFTARARKSCMKCTANGRLVDRATNQEWAAGALLTTSFGPCRLRMSKAMGASVTLRDVPAPGYTNELHRRRCLSDSLKESLPRQAVTRRQRHRAVRPRPVKLRQLSSFVLTAKPNPPFSSGERL</sequence>
<proteinExistence type="predicted"/>
<accession>A0A4C1X6V3</accession>